<dbReference type="InterPro" id="IPR051476">
    <property type="entry name" value="Bac_ResReg_Asp_Phosphatase"/>
</dbReference>
<keyword evidence="10" id="KW-1185">Reference proteome</keyword>
<evidence type="ECO:0000256" key="1">
    <source>
        <dbReference type="ARBA" id="ARBA00004496"/>
    </source>
</evidence>
<evidence type="ECO:0000256" key="2">
    <source>
        <dbReference type="ARBA" id="ARBA00022490"/>
    </source>
</evidence>
<keyword evidence="8" id="KW-0812">Transmembrane</keyword>
<dbReference type="SUPFAM" id="SSF46894">
    <property type="entry name" value="C-terminal effector domain of the bipartite response regulators"/>
    <property type="match status" value="1"/>
</dbReference>
<evidence type="ECO:0000256" key="3">
    <source>
        <dbReference type="ARBA" id="ARBA00022737"/>
    </source>
</evidence>
<dbReference type="Proteomes" id="UP000708576">
    <property type="component" value="Unassembled WGS sequence"/>
</dbReference>
<dbReference type="PANTHER" id="PTHR46630:SF1">
    <property type="entry name" value="TETRATRICOPEPTIDE REPEAT PROTEIN 29"/>
    <property type="match status" value="1"/>
</dbReference>
<keyword evidence="4 6" id="KW-0802">TPR repeat</keyword>
<dbReference type="PANTHER" id="PTHR46630">
    <property type="entry name" value="TETRATRICOPEPTIDE REPEAT PROTEIN 29"/>
    <property type="match status" value="1"/>
</dbReference>
<dbReference type="Pfam" id="PF13181">
    <property type="entry name" value="TPR_8"/>
    <property type="match status" value="2"/>
</dbReference>
<dbReference type="PROSITE" id="PS50005">
    <property type="entry name" value="TPR"/>
    <property type="match status" value="2"/>
</dbReference>
<name>A0ABS5JZT3_9BACT</name>
<dbReference type="EMBL" id="JAGUCO010000022">
    <property type="protein sequence ID" value="MBS2100378.1"/>
    <property type="molecule type" value="Genomic_DNA"/>
</dbReference>
<organism evidence="9 10">
    <name type="scientific">Carboxylicivirga linearis</name>
    <dbReference type="NCBI Taxonomy" id="1628157"/>
    <lineage>
        <taxon>Bacteria</taxon>
        <taxon>Pseudomonadati</taxon>
        <taxon>Bacteroidota</taxon>
        <taxon>Bacteroidia</taxon>
        <taxon>Marinilabiliales</taxon>
        <taxon>Marinilabiliaceae</taxon>
        <taxon>Carboxylicivirga</taxon>
    </lineage>
</organism>
<keyword evidence="7" id="KW-0175">Coiled coil</keyword>
<comment type="similarity">
    <text evidence="5">Belongs to the Rap family.</text>
</comment>
<dbReference type="Pfam" id="PF13424">
    <property type="entry name" value="TPR_12"/>
    <property type="match status" value="1"/>
</dbReference>
<comment type="caution">
    <text evidence="9">The sequence shown here is derived from an EMBL/GenBank/DDBJ whole genome shotgun (WGS) entry which is preliminary data.</text>
</comment>
<feature type="coiled-coil region" evidence="7">
    <location>
        <begin position="386"/>
        <end position="413"/>
    </location>
</feature>
<sequence>MKSDFKSSSVIALLCTMLFLLISGIKAEAAPYNMTQEDSLVTQLKNTQEYNVKLDILFKLSTLSRGKDYKKSLEYSNKGFTLADSFDDDINCALFKLESGLTTYFLGDYKETMELYFYALRIFERHNHSIGIIRTLSNLGAVYDRVEAYNKAIVYYNKCIAYFNEMPFDAKQEYLKYLSQVYNNLASAYEKLNNNQEANLYYKKALDVGQSIDYPQIVGSIYNNLGKLEVKNQNYDSAKEYLSKAINIREEINDTEGLAKSYYFLSDYYNKINRIDSAEWAALQSLKLAEDKGLLESEQIAHMFLYEIYEKKDQPYKALNEHKLYKQLSDSLLNEQRMSQIAQLQISYELDKVEEEAEMDKERMKFSFFIVLVILLAILVVAIMGLIIYRKQKSKIKLENKNLELEIDTKNKELTTNVMYLVQKNELINSVAKSLLTLKQNLGSENQLMIQKIVQNLNAESDGELWNEFEYRFQMVHTEFYKKLRSLHSNITPSEERLAALLRLNLSSKEISTITHQTIRSIEVARGRLRKKLNLTGTDINLVTYLAEL</sequence>
<dbReference type="InterPro" id="IPR016032">
    <property type="entry name" value="Sig_transdc_resp-reg_C-effctor"/>
</dbReference>
<evidence type="ECO:0000256" key="4">
    <source>
        <dbReference type="ARBA" id="ARBA00022803"/>
    </source>
</evidence>
<dbReference type="RefSeq" id="WP_212218098.1">
    <property type="nucleotide sequence ID" value="NZ_JAGUCO010000022.1"/>
</dbReference>
<evidence type="ECO:0000256" key="5">
    <source>
        <dbReference type="ARBA" id="ARBA00038253"/>
    </source>
</evidence>
<gene>
    <name evidence="9" type="ORF">KEM10_18985</name>
</gene>
<keyword evidence="3" id="KW-0677">Repeat</keyword>
<dbReference type="InterPro" id="IPR019734">
    <property type="entry name" value="TPR_rpt"/>
</dbReference>
<feature type="repeat" description="TPR" evidence="6">
    <location>
        <begin position="179"/>
        <end position="212"/>
    </location>
</feature>
<evidence type="ECO:0000313" key="10">
    <source>
        <dbReference type="Proteomes" id="UP000708576"/>
    </source>
</evidence>
<keyword evidence="2" id="KW-0963">Cytoplasm</keyword>
<feature type="transmembrane region" description="Helical" evidence="8">
    <location>
        <begin position="366"/>
        <end position="389"/>
    </location>
</feature>
<accession>A0ABS5JZT3</accession>
<keyword evidence="8" id="KW-1133">Transmembrane helix</keyword>
<dbReference type="InterPro" id="IPR011990">
    <property type="entry name" value="TPR-like_helical_dom_sf"/>
</dbReference>
<evidence type="ECO:0000313" key="9">
    <source>
        <dbReference type="EMBL" id="MBS2100378.1"/>
    </source>
</evidence>
<dbReference type="SUPFAM" id="SSF48452">
    <property type="entry name" value="TPR-like"/>
    <property type="match status" value="1"/>
</dbReference>
<evidence type="ECO:0000256" key="6">
    <source>
        <dbReference type="PROSITE-ProRule" id="PRU00339"/>
    </source>
</evidence>
<evidence type="ECO:0000256" key="7">
    <source>
        <dbReference type="SAM" id="Coils"/>
    </source>
</evidence>
<dbReference type="SMART" id="SM00028">
    <property type="entry name" value="TPR"/>
    <property type="match status" value="5"/>
</dbReference>
<feature type="repeat" description="TPR" evidence="6">
    <location>
        <begin position="219"/>
        <end position="252"/>
    </location>
</feature>
<comment type="subcellular location">
    <subcellularLocation>
        <location evidence="1">Cytoplasm</location>
    </subcellularLocation>
</comment>
<evidence type="ECO:0000256" key="8">
    <source>
        <dbReference type="SAM" id="Phobius"/>
    </source>
</evidence>
<reference evidence="9 10" key="1">
    <citation type="journal article" date="2015" name="Int. J. Syst. Evol. Microbiol.">
        <title>Carboxylicivirga linearis sp. nov., isolated from a sea cucumber culture pond.</title>
        <authorList>
            <person name="Wang F.Q."/>
            <person name="Zhou Y.X."/>
            <person name="Lin X.Z."/>
            <person name="Chen G.J."/>
            <person name="Du Z.J."/>
        </authorList>
    </citation>
    <scope>NUCLEOTIDE SEQUENCE [LARGE SCALE GENOMIC DNA]</scope>
    <source>
        <strain evidence="9 10">FB218</strain>
    </source>
</reference>
<dbReference type="Gene3D" id="1.25.40.10">
    <property type="entry name" value="Tetratricopeptide repeat domain"/>
    <property type="match status" value="2"/>
</dbReference>
<keyword evidence="8" id="KW-0472">Membrane</keyword>
<proteinExistence type="inferred from homology"/>
<protein>
    <submittedName>
        <fullName evidence="9">Tetratricopeptide repeat protein</fullName>
    </submittedName>
</protein>